<accession>A0A177TF17</accession>
<organism evidence="1 2">
    <name type="scientific">Tilletia indica</name>
    <dbReference type="NCBI Taxonomy" id="43049"/>
    <lineage>
        <taxon>Eukaryota</taxon>
        <taxon>Fungi</taxon>
        <taxon>Dikarya</taxon>
        <taxon>Basidiomycota</taxon>
        <taxon>Ustilaginomycotina</taxon>
        <taxon>Exobasidiomycetes</taxon>
        <taxon>Tilletiales</taxon>
        <taxon>Tilletiaceae</taxon>
        <taxon>Tilletia</taxon>
    </lineage>
</organism>
<keyword evidence="2" id="KW-1185">Reference proteome</keyword>
<reference evidence="1" key="2">
    <citation type="journal article" date="2019" name="IMA Fungus">
        <title>Genome sequencing and comparison of five Tilletia species to identify candidate genes for the detection of regulated species infecting wheat.</title>
        <authorList>
            <person name="Nguyen H.D.T."/>
            <person name="Sultana T."/>
            <person name="Kesanakurti P."/>
            <person name="Hambleton S."/>
        </authorList>
    </citation>
    <scope>NUCLEOTIDE SEQUENCE</scope>
    <source>
        <strain evidence="1">DAOMC 236416</strain>
    </source>
</reference>
<evidence type="ECO:0000313" key="2">
    <source>
        <dbReference type="Proteomes" id="UP000077521"/>
    </source>
</evidence>
<evidence type="ECO:0000313" key="1">
    <source>
        <dbReference type="EMBL" id="KAE8242489.1"/>
    </source>
</evidence>
<reference evidence="1" key="1">
    <citation type="submission" date="2016-04" db="EMBL/GenBank/DDBJ databases">
        <authorList>
            <person name="Nguyen H.D."/>
            <person name="Samba Siva P."/>
            <person name="Cullis J."/>
            <person name="Levesque C.A."/>
            <person name="Hambleton S."/>
        </authorList>
    </citation>
    <scope>NUCLEOTIDE SEQUENCE</scope>
    <source>
        <strain evidence="1">DAOMC 236416</strain>
    </source>
</reference>
<dbReference type="Proteomes" id="UP000077521">
    <property type="component" value="Unassembled WGS sequence"/>
</dbReference>
<gene>
    <name evidence="1" type="ORF">A4X13_0g7134</name>
</gene>
<dbReference type="EMBL" id="LWDF02000807">
    <property type="protein sequence ID" value="KAE8242489.1"/>
    <property type="molecule type" value="Genomic_DNA"/>
</dbReference>
<dbReference type="AlphaFoldDB" id="A0A177TF17"/>
<sequence length="229" mass="25965">MIFDIYTALFLILSYYSLLWLQYKNPHTAMAVFILPVFALFELIQHYFIALLSTLPRVSFNRPETRRFPRGLPRQPFRQFVKLAFPALVVVQILNMSQPLPQPQEPTSFLTLPPSVVVPSVVTPQTISILSTSNITDLAIYDRPMELAVYSPRIVFYFPSTFPVCDPKDRPTALSAIPSLSISRPRLLSTLMAIQVLDNIFSSDFRTTRNQRWAVGLGVGALTISLFLL</sequence>
<proteinExistence type="predicted"/>
<name>A0A177TF17_9BASI</name>
<comment type="caution">
    <text evidence="1">The sequence shown here is derived from an EMBL/GenBank/DDBJ whole genome shotgun (WGS) entry which is preliminary data.</text>
</comment>
<protein>
    <submittedName>
        <fullName evidence="1">Uncharacterized protein</fullName>
    </submittedName>
</protein>